<dbReference type="Proteomes" id="UP001165186">
    <property type="component" value="Unassembled WGS sequence"/>
</dbReference>
<proteinExistence type="predicted"/>
<gene>
    <name evidence="1" type="primary">g11702</name>
    <name evidence="1" type="ORF">NpPPO83_00011702</name>
</gene>
<dbReference type="EMBL" id="BSXG01000090">
    <property type="protein sequence ID" value="GME39766.1"/>
    <property type="molecule type" value="Genomic_DNA"/>
</dbReference>
<reference evidence="1" key="1">
    <citation type="submission" date="2024-09" db="EMBL/GenBank/DDBJ databases">
        <title>Draft Genome Sequences of Neofusicoccum parvum.</title>
        <authorList>
            <person name="Ashida A."/>
            <person name="Camagna M."/>
            <person name="Tanaka A."/>
            <person name="Takemoto D."/>
        </authorList>
    </citation>
    <scope>NUCLEOTIDE SEQUENCE</scope>
    <source>
        <strain evidence="1">PPO83</strain>
    </source>
</reference>
<keyword evidence="2" id="KW-1185">Reference proteome</keyword>
<comment type="caution">
    <text evidence="1">The sequence shown here is derived from an EMBL/GenBank/DDBJ whole genome shotgun (WGS) entry which is preliminary data.</text>
</comment>
<accession>A0ACB5SGP1</accession>
<sequence>MWEEVRKKPFNFDWNADVPDLTNEISLPDSSAPPLKDATLSPEDPQNRFTQVQHAWRHRSLKQPGQGSIWRCIARSAPPRDPSAESSDAIFSQSHRVDENCRQRLIGSFNSALASTYLGEGSAPGHLSVEFPSSETLGYALEQYFVYFHPMLPFVHLPTFRVQTTPTPLLLSMCLIGLSVLRNGNSSDFVSGAFEHEGRVGQTHALCVTTLSSHGLLSASEDESLDELLGHHADTEVNWKAWSRLESAKRLVIGLLEIDLWFSHYLSEPPITQPDNISLLPPAEDALFSAPSPEAWTKHHRQPSTPITTRSTPSTTDPPSPLLLLLLLLALQTRATHHRLLPATSPLPPHHLYPPSSPLLTTTLALTPPTTFPPLLLHHALHIAHLAPLPLLSLAAGRSGPAAAAAPPRRRRYPPAAARRSAE</sequence>
<protein>
    <submittedName>
        <fullName evidence="1">Uncharacterized protein</fullName>
    </submittedName>
</protein>
<evidence type="ECO:0000313" key="2">
    <source>
        <dbReference type="Proteomes" id="UP001165186"/>
    </source>
</evidence>
<evidence type="ECO:0000313" key="1">
    <source>
        <dbReference type="EMBL" id="GME39766.1"/>
    </source>
</evidence>
<feature type="non-terminal residue" evidence="1">
    <location>
        <position position="423"/>
    </location>
</feature>
<name>A0ACB5SGP1_9PEZI</name>
<organism evidence="1 2">
    <name type="scientific">Neofusicoccum parvum</name>
    <dbReference type="NCBI Taxonomy" id="310453"/>
    <lineage>
        <taxon>Eukaryota</taxon>
        <taxon>Fungi</taxon>
        <taxon>Dikarya</taxon>
        <taxon>Ascomycota</taxon>
        <taxon>Pezizomycotina</taxon>
        <taxon>Dothideomycetes</taxon>
        <taxon>Dothideomycetes incertae sedis</taxon>
        <taxon>Botryosphaeriales</taxon>
        <taxon>Botryosphaeriaceae</taxon>
        <taxon>Neofusicoccum</taxon>
    </lineage>
</organism>